<dbReference type="Gene3D" id="1.10.246.90">
    <property type="entry name" value="Nop domain"/>
    <property type="match status" value="1"/>
</dbReference>
<keyword evidence="4" id="KW-0539">Nucleus</keyword>
<evidence type="ECO:0000313" key="7">
    <source>
        <dbReference type="EMBL" id="CEM31654.1"/>
    </source>
</evidence>
<evidence type="ECO:0000256" key="5">
    <source>
        <dbReference type="SAM" id="MobiDB-lite"/>
    </source>
</evidence>
<feature type="domain" description="Nop" evidence="6">
    <location>
        <begin position="285"/>
        <end position="403"/>
    </location>
</feature>
<dbReference type="STRING" id="1169540.A0A0G4GN96"/>
<gene>
    <name evidence="7" type="ORF">Vbra_22818</name>
</gene>
<accession>A0A0G4GN96</accession>
<comment type="similarity">
    <text evidence="2">Belongs to the NOP5/NOP56 family.</text>
</comment>
<keyword evidence="3" id="KW-0690">Ribosome biogenesis</keyword>
<dbReference type="SMART" id="SM00931">
    <property type="entry name" value="NOSIC"/>
    <property type="match status" value="1"/>
</dbReference>
<proteinExistence type="inferred from homology"/>
<dbReference type="SUPFAM" id="SSF89124">
    <property type="entry name" value="Nop domain"/>
    <property type="match status" value="1"/>
</dbReference>
<dbReference type="OrthoDB" id="6780543at2759"/>
<dbReference type="Pfam" id="PF01798">
    <property type="entry name" value="Nop"/>
    <property type="match status" value="1"/>
</dbReference>
<evidence type="ECO:0000256" key="1">
    <source>
        <dbReference type="ARBA" id="ARBA00004604"/>
    </source>
</evidence>
<evidence type="ECO:0000256" key="3">
    <source>
        <dbReference type="ARBA" id="ARBA00022517"/>
    </source>
</evidence>
<dbReference type="FunCoup" id="A0A0G4GN96">
    <property type="interactions" value="675"/>
</dbReference>
<dbReference type="Proteomes" id="UP000041254">
    <property type="component" value="Unassembled WGS sequence"/>
</dbReference>
<dbReference type="EMBL" id="CDMY01000733">
    <property type="protein sequence ID" value="CEM31654.1"/>
    <property type="molecule type" value="Genomic_DNA"/>
</dbReference>
<name>A0A0G4GN96_VITBC</name>
<evidence type="ECO:0000259" key="6">
    <source>
        <dbReference type="PROSITE" id="PS51358"/>
    </source>
</evidence>
<evidence type="ECO:0000313" key="8">
    <source>
        <dbReference type="Proteomes" id="UP000041254"/>
    </source>
</evidence>
<evidence type="ECO:0000256" key="4">
    <source>
        <dbReference type="ARBA" id="ARBA00023242"/>
    </source>
</evidence>
<dbReference type="PANTHER" id="PTHR10894">
    <property type="entry name" value="NUCLEOLAR PROTEIN 5 NUCLEOLAR PROTEIN NOP5 NOP58"/>
    <property type="match status" value="1"/>
</dbReference>
<dbReference type="AlphaFoldDB" id="A0A0G4GN96"/>
<dbReference type="PROSITE" id="PS51358">
    <property type="entry name" value="NOP"/>
    <property type="match status" value="1"/>
</dbReference>
<evidence type="ECO:0000256" key="2">
    <source>
        <dbReference type="ARBA" id="ARBA00009211"/>
    </source>
</evidence>
<dbReference type="PANTHER" id="PTHR10894:SF1">
    <property type="entry name" value="NUCLEOLAR PROTEIN 58"/>
    <property type="match status" value="1"/>
</dbReference>
<dbReference type="InterPro" id="IPR012976">
    <property type="entry name" value="NOSIC"/>
</dbReference>
<dbReference type="Pfam" id="PF08156">
    <property type="entry name" value="NOP5NT"/>
    <property type="match status" value="1"/>
</dbReference>
<feature type="region of interest" description="Disordered" evidence="5">
    <location>
        <begin position="407"/>
        <end position="531"/>
    </location>
</feature>
<feature type="compositionally biased region" description="Polar residues" evidence="5">
    <location>
        <begin position="434"/>
        <end position="445"/>
    </location>
</feature>
<dbReference type="InterPro" id="IPR042239">
    <property type="entry name" value="Nop_C"/>
</dbReference>
<dbReference type="GO" id="GO:0032040">
    <property type="term" value="C:small-subunit processome"/>
    <property type="evidence" value="ECO:0007669"/>
    <property type="project" value="InterPro"/>
</dbReference>
<dbReference type="FunFam" id="1.10.246.90:FF:000005">
    <property type="entry name" value="Nucleolar protein 5, putative"/>
    <property type="match status" value="1"/>
</dbReference>
<dbReference type="OMA" id="MGMRSNW"/>
<dbReference type="Gene3D" id="1.10.287.4070">
    <property type="match status" value="1"/>
</dbReference>
<dbReference type="InterPro" id="IPR045056">
    <property type="entry name" value="Nop56/Nop58"/>
</dbReference>
<dbReference type="InParanoid" id="A0A0G4GN96"/>
<dbReference type="PhylomeDB" id="A0A0G4GN96"/>
<dbReference type="VEuPathDB" id="CryptoDB:Vbra_22818"/>
<dbReference type="GO" id="GO:0042254">
    <property type="term" value="P:ribosome biogenesis"/>
    <property type="evidence" value="ECO:0007669"/>
    <property type="project" value="UniProtKB-KW"/>
</dbReference>
<dbReference type="InterPro" id="IPR012974">
    <property type="entry name" value="NOP58/56_N"/>
</dbReference>
<sequence length="531" mass="58373">MLVLVETAAGYGLFRVLKSGLEEMDATSVAKAFATPDKAQSAVSLEAFSRFKDTKAALAAATALVESKLDKGLRKFLKKNINDQQLTDKLAVADKTLGGLIQKKLEIDVVYNPGVQEVIRGIRSQLTELIADISEKDMRTMALGLSHTLNRFKLKFSPEKVDTMIVQAIGLLDDLDRELNNFAMRLKEWYGWHFPELAKIVTDNVTYAKTIKELGMRSHSKDIDLSDLLTEEISKEVAQAAEISMGTEITDEDLQNILELCDRVIELSEYRGSLAKYLEYRMSAIAPNLTHMVGELVGARLIAHAGSLINLAKHPSSTVQILGAEKALFRALKTKKATPKYGLIYHAALVGQSAPKFKGKISRVLAAKLSLAIRVDALGDQTEPTVGIENKKYVEKRLMELESDATKGMGKFAPPSGKKYTPMRAGGLKGYDTSADQVKVQQKSAPSRVKEEEPDEDMMMQQDEVPAPKKIKKRKAMSGGPAAAAAAGDMEDGGEGMKTEEGAEEGEVAEERPKKKKKKRAQQQQDEEEDE</sequence>
<dbReference type="InterPro" id="IPR002687">
    <property type="entry name" value="Nop_dom"/>
</dbReference>
<dbReference type="InterPro" id="IPR036070">
    <property type="entry name" value="Nop_dom_sf"/>
</dbReference>
<dbReference type="GO" id="GO:0030515">
    <property type="term" value="F:snoRNA binding"/>
    <property type="evidence" value="ECO:0007669"/>
    <property type="project" value="InterPro"/>
</dbReference>
<dbReference type="GO" id="GO:0031428">
    <property type="term" value="C:box C/D methylation guide snoRNP complex"/>
    <property type="evidence" value="ECO:0007669"/>
    <property type="project" value="InterPro"/>
</dbReference>
<protein>
    <recommendedName>
        <fullName evidence="6">Nop domain-containing protein</fullName>
    </recommendedName>
</protein>
<organism evidence="7 8">
    <name type="scientific">Vitrella brassicaformis (strain CCMP3155)</name>
    <dbReference type="NCBI Taxonomy" id="1169540"/>
    <lineage>
        <taxon>Eukaryota</taxon>
        <taxon>Sar</taxon>
        <taxon>Alveolata</taxon>
        <taxon>Colpodellida</taxon>
        <taxon>Vitrellaceae</taxon>
        <taxon>Vitrella</taxon>
    </lineage>
</organism>
<feature type="compositionally biased region" description="Low complexity" evidence="5">
    <location>
        <begin position="479"/>
        <end position="488"/>
    </location>
</feature>
<comment type="subcellular location">
    <subcellularLocation>
        <location evidence="1">Nucleus</location>
        <location evidence="1">Nucleolus</location>
    </subcellularLocation>
</comment>
<keyword evidence="8" id="KW-1185">Reference proteome</keyword>
<dbReference type="FunFam" id="1.10.287.4070:FF:000001">
    <property type="entry name" value="Probable Nucleolar protein 58"/>
    <property type="match status" value="1"/>
</dbReference>
<reference evidence="7 8" key="1">
    <citation type="submission" date="2014-11" db="EMBL/GenBank/DDBJ databases">
        <authorList>
            <person name="Zhu J."/>
            <person name="Qi W."/>
            <person name="Song R."/>
        </authorList>
    </citation>
    <scope>NUCLEOTIDE SEQUENCE [LARGE SCALE GENOMIC DNA]</scope>
</reference>